<proteinExistence type="predicted"/>
<dbReference type="EMBL" id="JBBHLL010000125">
    <property type="protein sequence ID" value="KAK7814194.1"/>
    <property type="molecule type" value="Genomic_DNA"/>
</dbReference>
<dbReference type="Proteomes" id="UP001488838">
    <property type="component" value="Unassembled WGS sequence"/>
</dbReference>
<name>A0AAW0IIT6_MYOGA</name>
<evidence type="ECO:0000313" key="2">
    <source>
        <dbReference type="EMBL" id="KAK7814194.1"/>
    </source>
</evidence>
<protein>
    <submittedName>
        <fullName evidence="2">Uncharacterized protein</fullName>
    </submittedName>
</protein>
<dbReference type="AlphaFoldDB" id="A0AAW0IIT6"/>
<keyword evidence="3" id="KW-1185">Reference proteome</keyword>
<comment type="caution">
    <text evidence="2">The sequence shown here is derived from an EMBL/GenBank/DDBJ whole genome shotgun (WGS) entry which is preliminary data.</text>
</comment>
<feature type="region of interest" description="Disordered" evidence="1">
    <location>
        <begin position="47"/>
        <end position="80"/>
    </location>
</feature>
<sequence>HSTKELQGDPRTRGESRTHKTPQVFLCDDSSHLTLLASISALRSGSLETGECHSQEHKQADGRSGRESAVECCERPPPPPPQFVLATSQLPGDPEGTFLALEAKCVKVSESVNLCLSGLLVKFGDI</sequence>
<reference evidence="2 3" key="1">
    <citation type="journal article" date="2023" name="bioRxiv">
        <title>Conserved and derived expression patterns and positive selection on dental genes reveal complex evolutionary context of ever-growing rodent molars.</title>
        <authorList>
            <person name="Calamari Z.T."/>
            <person name="Song A."/>
            <person name="Cohen E."/>
            <person name="Akter M."/>
            <person name="Roy R.D."/>
            <person name="Hallikas O."/>
            <person name="Christensen M.M."/>
            <person name="Li P."/>
            <person name="Marangoni P."/>
            <person name="Jernvall J."/>
            <person name="Klein O.D."/>
        </authorList>
    </citation>
    <scope>NUCLEOTIDE SEQUENCE [LARGE SCALE GENOMIC DNA]</scope>
    <source>
        <strain evidence="2">V071</strain>
    </source>
</reference>
<evidence type="ECO:0000256" key="1">
    <source>
        <dbReference type="SAM" id="MobiDB-lite"/>
    </source>
</evidence>
<accession>A0AAW0IIT6</accession>
<feature type="non-terminal residue" evidence="2">
    <location>
        <position position="1"/>
    </location>
</feature>
<feature type="region of interest" description="Disordered" evidence="1">
    <location>
        <begin position="1"/>
        <end position="23"/>
    </location>
</feature>
<feature type="compositionally biased region" description="Basic and acidic residues" evidence="1">
    <location>
        <begin position="1"/>
        <end position="18"/>
    </location>
</feature>
<organism evidence="2 3">
    <name type="scientific">Myodes glareolus</name>
    <name type="common">Bank vole</name>
    <name type="synonym">Clethrionomys glareolus</name>
    <dbReference type="NCBI Taxonomy" id="447135"/>
    <lineage>
        <taxon>Eukaryota</taxon>
        <taxon>Metazoa</taxon>
        <taxon>Chordata</taxon>
        <taxon>Craniata</taxon>
        <taxon>Vertebrata</taxon>
        <taxon>Euteleostomi</taxon>
        <taxon>Mammalia</taxon>
        <taxon>Eutheria</taxon>
        <taxon>Euarchontoglires</taxon>
        <taxon>Glires</taxon>
        <taxon>Rodentia</taxon>
        <taxon>Myomorpha</taxon>
        <taxon>Muroidea</taxon>
        <taxon>Cricetidae</taxon>
        <taxon>Arvicolinae</taxon>
        <taxon>Myodes</taxon>
    </lineage>
</organism>
<feature type="compositionally biased region" description="Basic and acidic residues" evidence="1">
    <location>
        <begin position="50"/>
        <end position="74"/>
    </location>
</feature>
<evidence type="ECO:0000313" key="3">
    <source>
        <dbReference type="Proteomes" id="UP001488838"/>
    </source>
</evidence>
<gene>
    <name evidence="2" type="ORF">U0070_000510</name>
</gene>